<keyword evidence="5 8" id="KW-0998">Cell outer membrane</keyword>
<protein>
    <recommendedName>
        <fullName evidence="8">Peptidoglycan-associated lipoprotein</fullName>
        <shortName evidence="8">PAL</shortName>
    </recommendedName>
</protein>
<sequence>MTTKNTLGKAAAVVLMAALVSACSSNAAKEEAAAQAAAERAAAEQVAAAEAAAAEQRAVEKQKAMAMAEKREEKRRLMDAASAVGSVFYFDYDSSSLTDDSRAAIDAHVALMMADGGNVRLEGHTDERGTREYNLALGERRANAVRDYMVASGVPGYRIETISYGEENPVAYGSGESSWSKNRRVEIK</sequence>
<accession>A0ABY6Q2Z8</accession>
<dbReference type="InterPro" id="IPR006690">
    <property type="entry name" value="OMPA-like_CS"/>
</dbReference>
<dbReference type="PANTHER" id="PTHR30329:SF21">
    <property type="entry name" value="LIPOPROTEIN YIAD-RELATED"/>
    <property type="match status" value="1"/>
</dbReference>
<proteinExistence type="inferred from homology"/>
<gene>
    <name evidence="8 12" type="primary">pal</name>
    <name evidence="12" type="ORF">E0F26_00555</name>
</gene>
<keyword evidence="1 8" id="KW-0132">Cell division</keyword>
<dbReference type="InterPro" id="IPR036737">
    <property type="entry name" value="OmpA-like_sf"/>
</dbReference>
<evidence type="ECO:0000256" key="3">
    <source>
        <dbReference type="ARBA" id="ARBA00023136"/>
    </source>
</evidence>
<comment type="function">
    <text evidence="8">Part of the Tol-Pal system, which plays a role in outer membrane invagination during cell division and is important for maintaining outer membrane integrity.</text>
</comment>
<comment type="subunit">
    <text evidence="8">The Tol-Pal system is composed of five core proteins: the inner membrane proteins TolA, TolQ and TolR, the periplasmic protein TolB and the outer membrane protein Pal. They form a network linking the inner and outer membranes and the peptidoglycan layer.</text>
</comment>
<organism evidence="12 13">
    <name type="scientific">Candidatus Paraluminiphilus aquimaris</name>
    <dbReference type="NCBI Taxonomy" id="2518994"/>
    <lineage>
        <taxon>Bacteria</taxon>
        <taxon>Pseudomonadati</taxon>
        <taxon>Pseudomonadota</taxon>
        <taxon>Gammaproteobacteria</taxon>
        <taxon>Cellvibrionales</taxon>
        <taxon>Halieaceae</taxon>
        <taxon>Candidatus Paraluminiphilus</taxon>
    </lineage>
</organism>
<keyword evidence="4 8" id="KW-0564">Palmitate</keyword>
<evidence type="ECO:0000256" key="7">
    <source>
        <dbReference type="ARBA" id="ARBA00023306"/>
    </source>
</evidence>
<keyword evidence="13" id="KW-1185">Reference proteome</keyword>
<evidence type="ECO:0000256" key="1">
    <source>
        <dbReference type="ARBA" id="ARBA00022618"/>
    </source>
</evidence>
<dbReference type="CDD" id="cd07185">
    <property type="entry name" value="OmpA_C-like"/>
    <property type="match status" value="1"/>
</dbReference>
<feature type="domain" description="OmpA-like" evidence="11">
    <location>
        <begin position="77"/>
        <end position="188"/>
    </location>
</feature>
<dbReference type="Gene3D" id="3.30.1330.60">
    <property type="entry name" value="OmpA-like domain"/>
    <property type="match status" value="1"/>
</dbReference>
<keyword evidence="2 8" id="KW-0732">Signal</keyword>
<dbReference type="EMBL" id="CP036501">
    <property type="protein sequence ID" value="UZP73314.1"/>
    <property type="molecule type" value="Genomic_DNA"/>
</dbReference>
<evidence type="ECO:0000256" key="2">
    <source>
        <dbReference type="ARBA" id="ARBA00022729"/>
    </source>
</evidence>
<comment type="subcellular location">
    <subcellularLocation>
        <location evidence="8">Cell outer membrane</location>
        <topology evidence="8">Lipid-anchor</topology>
    </subcellularLocation>
</comment>
<dbReference type="Proteomes" id="UP001317963">
    <property type="component" value="Chromosome"/>
</dbReference>
<keyword evidence="6 8" id="KW-0449">Lipoprotein</keyword>
<dbReference type="InterPro" id="IPR006665">
    <property type="entry name" value="OmpA-like"/>
</dbReference>
<dbReference type="InterPro" id="IPR039001">
    <property type="entry name" value="Pal"/>
</dbReference>
<evidence type="ECO:0000256" key="10">
    <source>
        <dbReference type="SAM" id="SignalP"/>
    </source>
</evidence>
<dbReference type="SUPFAM" id="SSF103088">
    <property type="entry name" value="OmpA-like"/>
    <property type="match status" value="1"/>
</dbReference>
<dbReference type="PRINTS" id="PR01023">
    <property type="entry name" value="NAFLGMOTY"/>
</dbReference>
<dbReference type="InterPro" id="IPR050330">
    <property type="entry name" value="Bact_OuterMem_StrucFunc"/>
</dbReference>
<evidence type="ECO:0000256" key="4">
    <source>
        <dbReference type="ARBA" id="ARBA00023139"/>
    </source>
</evidence>
<dbReference type="RefSeq" id="WP_279242093.1">
    <property type="nucleotide sequence ID" value="NZ_CP036501.1"/>
</dbReference>
<dbReference type="PROSITE" id="PS51123">
    <property type="entry name" value="OMPA_2"/>
    <property type="match status" value="1"/>
</dbReference>
<comment type="similarity">
    <text evidence="8">Belongs to the Pal lipoprotein family.</text>
</comment>
<evidence type="ECO:0000256" key="8">
    <source>
        <dbReference type="HAMAP-Rule" id="MF_02204"/>
    </source>
</evidence>
<evidence type="ECO:0000313" key="12">
    <source>
        <dbReference type="EMBL" id="UZP73314.1"/>
    </source>
</evidence>
<feature type="coiled-coil region" evidence="9">
    <location>
        <begin position="26"/>
        <end position="71"/>
    </location>
</feature>
<name>A0ABY6Q2Z8_9GAMM</name>
<feature type="signal peptide" evidence="10">
    <location>
        <begin position="1"/>
        <end position="27"/>
    </location>
</feature>
<evidence type="ECO:0000256" key="9">
    <source>
        <dbReference type="SAM" id="Coils"/>
    </source>
</evidence>
<keyword evidence="3 8" id="KW-0472">Membrane</keyword>
<evidence type="ECO:0000259" key="11">
    <source>
        <dbReference type="PROSITE" id="PS51123"/>
    </source>
</evidence>
<dbReference type="NCBIfam" id="TIGR02802">
    <property type="entry name" value="Pal_lipo"/>
    <property type="match status" value="1"/>
</dbReference>
<dbReference type="Pfam" id="PF00691">
    <property type="entry name" value="OmpA"/>
    <property type="match status" value="1"/>
</dbReference>
<dbReference type="InterPro" id="IPR014169">
    <property type="entry name" value="Pal_lipo_C"/>
</dbReference>
<evidence type="ECO:0000313" key="13">
    <source>
        <dbReference type="Proteomes" id="UP001317963"/>
    </source>
</evidence>
<dbReference type="PROSITE" id="PS51257">
    <property type="entry name" value="PROKAR_LIPOPROTEIN"/>
    <property type="match status" value="1"/>
</dbReference>
<dbReference type="PANTHER" id="PTHR30329">
    <property type="entry name" value="STATOR ELEMENT OF FLAGELLAR MOTOR COMPLEX"/>
    <property type="match status" value="1"/>
</dbReference>
<reference evidence="12 13" key="1">
    <citation type="submission" date="2019-02" db="EMBL/GenBank/DDBJ databases">
        <title>Halieaceae_genomes.</title>
        <authorList>
            <person name="Li S.-H."/>
        </authorList>
    </citation>
    <scope>NUCLEOTIDE SEQUENCE [LARGE SCALE GENOMIC DNA]</scope>
    <source>
        <strain evidence="12 13">JH123</strain>
    </source>
</reference>
<keyword evidence="7 8" id="KW-0131">Cell cycle</keyword>
<feature type="chain" id="PRO_5046565506" description="Peptidoglycan-associated lipoprotein" evidence="10">
    <location>
        <begin position="28"/>
        <end position="188"/>
    </location>
</feature>
<dbReference type="PROSITE" id="PS01068">
    <property type="entry name" value="OMPA_1"/>
    <property type="match status" value="1"/>
</dbReference>
<dbReference type="HAMAP" id="MF_02204">
    <property type="entry name" value="Pal"/>
    <property type="match status" value="1"/>
</dbReference>
<dbReference type="InterPro" id="IPR006664">
    <property type="entry name" value="OMP_bac"/>
</dbReference>
<dbReference type="PRINTS" id="PR01021">
    <property type="entry name" value="OMPADOMAIN"/>
</dbReference>
<keyword evidence="9" id="KW-0175">Coiled coil</keyword>
<evidence type="ECO:0000256" key="5">
    <source>
        <dbReference type="ARBA" id="ARBA00023237"/>
    </source>
</evidence>
<evidence type="ECO:0000256" key="6">
    <source>
        <dbReference type="ARBA" id="ARBA00023288"/>
    </source>
</evidence>